<dbReference type="PANTHER" id="PTHR12606:SF141">
    <property type="entry name" value="GH15225P-RELATED"/>
    <property type="match status" value="1"/>
</dbReference>
<dbReference type="HOGENOM" id="CLU_015732_0_0_1"/>
<dbReference type="RefSeq" id="XP_007731816.1">
    <property type="nucleotide sequence ID" value="XM_007733626.1"/>
</dbReference>
<feature type="compositionally biased region" description="Basic and acidic residues" evidence="5">
    <location>
        <begin position="368"/>
        <end position="379"/>
    </location>
</feature>
<feature type="region of interest" description="Disordered" evidence="5">
    <location>
        <begin position="1"/>
        <end position="95"/>
    </location>
</feature>
<dbReference type="STRING" id="1182542.W9Y149"/>
<dbReference type="EMBL" id="AMGY01000003">
    <property type="protein sequence ID" value="EXJ86537.1"/>
    <property type="molecule type" value="Genomic_DNA"/>
</dbReference>
<dbReference type="GO" id="GO:0006508">
    <property type="term" value="P:proteolysis"/>
    <property type="evidence" value="ECO:0007669"/>
    <property type="project" value="UniProtKB-KW"/>
</dbReference>
<feature type="domain" description="Ubiquitin-like protease family profile" evidence="6">
    <location>
        <begin position="447"/>
        <end position="621"/>
    </location>
</feature>
<keyword evidence="8" id="KW-1185">Reference proteome</keyword>
<dbReference type="eggNOG" id="KOG0778">
    <property type="taxonomic scope" value="Eukaryota"/>
</dbReference>
<evidence type="ECO:0000256" key="2">
    <source>
        <dbReference type="ARBA" id="ARBA00022670"/>
    </source>
</evidence>
<dbReference type="GeneID" id="19167616"/>
<dbReference type="PANTHER" id="PTHR12606">
    <property type="entry name" value="SENTRIN/SUMO-SPECIFIC PROTEASE"/>
    <property type="match status" value="1"/>
</dbReference>
<dbReference type="OrthoDB" id="1939479at2759"/>
<evidence type="ECO:0000256" key="3">
    <source>
        <dbReference type="ARBA" id="ARBA00022801"/>
    </source>
</evidence>
<proteinExistence type="inferred from homology"/>
<dbReference type="GO" id="GO:0016926">
    <property type="term" value="P:protein desumoylation"/>
    <property type="evidence" value="ECO:0007669"/>
    <property type="project" value="TreeGrafter"/>
</dbReference>
<protein>
    <recommendedName>
        <fullName evidence="6">Ubiquitin-like protease family profile domain-containing protein</fullName>
    </recommendedName>
</protein>
<keyword evidence="4" id="KW-0788">Thiol protease</keyword>
<dbReference type="Gene3D" id="3.40.395.10">
    <property type="entry name" value="Adenoviral Proteinase, Chain A"/>
    <property type="match status" value="1"/>
</dbReference>
<organism evidence="7 8">
    <name type="scientific">Capronia epimyces CBS 606.96</name>
    <dbReference type="NCBI Taxonomy" id="1182542"/>
    <lineage>
        <taxon>Eukaryota</taxon>
        <taxon>Fungi</taxon>
        <taxon>Dikarya</taxon>
        <taxon>Ascomycota</taxon>
        <taxon>Pezizomycotina</taxon>
        <taxon>Eurotiomycetes</taxon>
        <taxon>Chaetothyriomycetidae</taxon>
        <taxon>Chaetothyriales</taxon>
        <taxon>Herpotrichiellaceae</taxon>
        <taxon>Capronia</taxon>
    </lineage>
</organism>
<reference evidence="7 8" key="1">
    <citation type="submission" date="2013-03" db="EMBL/GenBank/DDBJ databases">
        <title>The Genome Sequence of Capronia epimyces CBS 606.96.</title>
        <authorList>
            <consortium name="The Broad Institute Genomics Platform"/>
            <person name="Cuomo C."/>
            <person name="de Hoog S."/>
            <person name="Gorbushina A."/>
            <person name="Walker B."/>
            <person name="Young S.K."/>
            <person name="Zeng Q."/>
            <person name="Gargeya S."/>
            <person name="Fitzgerald M."/>
            <person name="Haas B."/>
            <person name="Abouelleil A."/>
            <person name="Allen A.W."/>
            <person name="Alvarado L."/>
            <person name="Arachchi H.M."/>
            <person name="Berlin A.M."/>
            <person name="Chapman S.B."/>
            <person name="Gainer-Dewar J."/>
            <person name="Goldberg J."/>
            <person name="Griggs A."/>
            <person name="Gujja S."/>
            <person name="Hansen M."/>
            <person name="Howarth C."/>
            <person name="Imamovic A."/>
            <person name="Ireland A."/>
            <person name="Larimer J."/>
            <person name="McCowan C."/>
            <person name="Murphy C."/>
            <person name="Pearson M."/>
            <person name="Poon T.W."/>
            <person name="Priest M."/>
            <person name="Roberts A."/>
            <person name="Saif S."/>
            <person name="Shea T."/>
            <person name="Sisk P."/>
            <person name="Sykes S."/>
            <person name="Wortman J."/>
            <person name="Nusbaum C."/>
            <person name="Birren B."/>
        </authorList>
    </citation>
    <scope>NUCLEOTIDE SEQUENCE [LARGE SCALE GENOMIC DNA]</scope>
    <source>
        <strain evidence="7 8">CBS 606.96</strain>
    </source>
</reference>
<evidence type="ECO:0000259" key="6">
    <source>
        <dbReference type="PROSITE" id="PS50600"/>
    </source>
</evidence>
<dbReference type="SUPFAM" id="SSF54001">
    <property type="entry name" value="Cysteine proteinases"/>
    <property type="match status" value="1"/>
</dbReference>
<name>W9Y149_9EURO</name>
<evidence type="ECO:0000256" key="1">
    <source>
        <dbReference type="ARBA" id="ARBA00005234"/>
    </source>
</evidence>
<keyword evidence="2" id="KW-0645">Protease</keyword>
<gene>
    <name evidence="7" type="ORF">A1O3_03489</name>
</gene>
<sequence>MLAKPPHPSKEYSTVHIQERIQEPTTSPKKPAKVQTPYPRPRLPRDTPPPASGQLRQEEDTPYESDSGTTVIVTRSLRSNKRKLEEQGRRTPAHLDGPFAAKRIQTNGPSVKSPQTPTPVILVHETRSTATDEARTPVDTSLLTPPRVRNRKVSTPESSIRNQTQNLKILKTPESRITSPTAHTLHTPESDISSTCDVSPGLTLLEELNQTRLPVESDISSAYNGSPPDLSQDARLFNMIMAGGGSLCLGDKTISRNEAIAATHPTEIEQTSAIVSETSSNHIETAALENGQEHREITLSSDKQQVTTESEKGMDDAPDANRQSPAPQKGDLDGAATSGPKTPEHATNTAEVGPTTPLTVQNGIKSTKSVDNETPELKLAKLTLEDQYTPDRPTPKASPHSSEKKQRVTRAESKRLQLLEEAYHYRIASLTADWERKIQIALRHGHGPFKAADFTRVVPIGQGRGTDSWLNDEVINGYLKLVVAHGRQNDRPTQVPTHHAFVSFFYNNLESKGYDGVKRWANRAKIGGKSLLETEHVFIPINSGMHWTLCVVSGKNRSVTHYNSLGGNGRRYVETVKDWVKHELGAAFKEEEWTLNAVGESPQQQNMDDCGVFTITSARQIMLGLTPMSYNPGQIPLQRRRIVAELINGALIKGNE</sequence>
<evidence type="ECO:0000256" key="4">
    <source>
        <dbReference type="ARBA" id="ARBA00022807"/>
    </source>
</evidence>
<comment type="similarity">
    <text evidence="1">Belongs to the peptidase C48 family.</text>
</comment>
<dbReference type="Proteomes" id="UP000019478">
    <property type="component" value="Unassembled WGS sequence"/>
</dbReference>
<feature type="compositionally biased region" description="Polar residues" evidence="5">
    <location>
        <begin position="64"/>
        <end position="77"/>
    </location>
</feature>
<feature type="compositionally biased region" description="Pro residues" evidence="5">
    <location>
        <begin position="38"/>
        <end position="51"/>
    </location>
</feature>
<feature type="compositionally biased region" description="Polar residues" evidence="5">
    <location>
        <begin position="298"/>
        <end position="308"/>
    </location>
</feature>
<dbReference type="AlphaFoldDB" id="W9Y149"/>
<keyword evidence="3" id="KW-0378">Hydrolase</keyword>
<dbReference type="GO" id="GO:0016929">
    <property type="term" value="F:deSUMOylase activity"/>
    <property type="evidence" value="ECO:0007669"/>
    <property type="project" value="TreeGrafter"/>
</dbReference>
<feature type="compositionally biased region" description="Polar residues" evidence="5">
    <location>
        <begin position="345"/>
        <end position="367"/>
    </location>
</feature>
<dbReference type="InterPro" id="IPR003653">
    <property type="entry name" value="Peptidase_C48_C"/>
</dbReference>
<feature type="compositionally biased region" description="Basic and acidic residues" evidence="5">
    <location>
        <begin position="401"/>
        <end position="411"/>
    </location>
</feature>
<feature type="region of interest" description="Disordered" evidence="5">
    <location>
        <begin position="289"/>
        <end position="411"/>
    </location>
</feature>
<dbReference type="InterPro" id="IPR038765">
    <property type="entry name" value="Papain-like_cys_pep_sf"/>
</dbReference>
<accession>W9Y149</accession>
<evidence type="ECO:0000313" key="8">
    <source>
        <dbReference type="Proteomes" id="UP000019478"/>
    </source>
</evidence>
<dbReference type="PROSITE" id="PS50600">
    <property type="entry name" value="ULP_PROTEASE"/>
    <property type="match status" value="1"/>
</dbReference>
<evidence type="ECO:0000256" key="5">
    <source>
        <dbReference type="SAM" id="MobiDB-lite"/>
    </source>
</evidence>
<comment type="caution">
    <text evidence="7">The sequence shown here is derived from an EMBL/GenBank/DDBJ whole genome shotgun (WGS) entry which is preliminary data.</text>
</comment>
<evidence type="ECO:0000313" key="7">
    <source>
        <dbReference type="EMBL" id="EXJ86537.1"/>
    </source>
</evidence>
<dbReference type="GO" id="GO:0005634">
    <property type="term" value="C:nucleus"/>
    <property type="evidence" value="ECO:0007669"/>
    <property type="project" value="TreeGrafter"/>
</dbReference>
<dbReference type="Pfam" id="PF02902">
    <property type="entry name" value="Peptidase_C48"/>
    <property type="match status" value="1"/>
</dbReference>